<evidence type="ECO:0000256" key="1">
    <source>
        <dbReference type="SAM" id="SignalP"/>
    </source>
</evidence>
<proteinExistence type="predicted"/>
<name>A0A2W5KQI2_ANCNO</name>
<feature type="chain" id="PRO_5015844643" evidence="1">
    <location>
        <begin position="27"/>
        <end position="157"/>
    </location>
</feature>
<reference evidence="2 3" key="1">
    <citation type="submission" date="2017-08" db="EMBL/GenBank/DDBJ databases">
        <title>Infants hospitalized years apart are colonized by the same room-sourced microbial strains.</title>
        <authorList>
            <person name="Brooks B."/>
            <person name="Olm M.R."/>
            <person name="Firek B.A."/>
            <person name="Baker R."/>
            <person name="Thomas B.C."/>
            <person name="Morowitz M.J."/>
            <person name="Banfield J.F."/>
        </authorList>
    </citation>
    <scope>NUCLEOTIDE SEQUENCE [LARGE SCALE GENOMIC DNA]</scope>
    <source>
        <strain evidence="2">S2_005_003_R2_43</strain>
    </source>
</reference>
<accession>A0A2W5KQI2</accession>
<keyword evidence="1" id="KW-0732">Signal</keyword>
<dbReference type="Proteomes" id="UP000249577">
    <property type="component" value="Unassembled WGS sequence"/>
</dbReference>
<dbReference type="EMBL" id="QFPN01000002">
    <property type="protein sequence ID" value="PZQ18144.1"/>
    <property type="molecule type" value="Genomic_DNA"/>
</dbReference>
<evidence type="ECO:0000313" key="3">
    <source>
        <dbReference type="Proteomes" id="UP000249577"/>
    </source>
</evidence>
<comment type="caution">
    <text evidence="2">The sequence shown here is derived from an EMBL/GenBank/DDBJ whole genome shotgun (WGS) entry which is preliminary data.</text>
</comment>
<sequence length="157" mass="16599">MRAAMRASALATIAAFALGTSSPARALNEDVMRNVLSSILLAQNFTSVCVKVDPDFAAKTGGKGGDADTIIAHMKEEILATMTREEAAQIVVSAAGAARAVGLGMIRALSGGPIEEQESRLKELCDGTAKPLVKGVVETHEERHDFFEQMIEDARQG</sequence>
<gene>
    <name evidence="2" type="ORF">DI565_05430</name>
</gene>
<feature type="signal peptide" evidence="1">
    <location>
        <begin position="1"/>
        <end position="26"/>
    </location>
</feature>
<dbReference type="AlphaFoldDB" id="A0A2W5KQI2"/>
<organism evidence="2 3">
    <name type="scientific">Ancylobacter novellus</name>
    <name type="common">Thiobacillus novellus</name>
    <dbReference type="NCBI Taxonomy" id="921"/>
    <lineage>
        <taxon>Bacteria</taxon>
        <taxon>Pseudomonadati</taxon>
        <taxon>Pseudomonadota</taxon>
        <taxon>Alphaproteobacteria</taxon>
        <taxon>Hyphomicrobiales</taxon>
        <taxon>Xanthobacteraceae</taxon>
        <taxon>Ancylobacter</taxon>
    </lineage>
</organism>
<evidence type="ECO:0000313" key="2">
    <source>
        <dbReference type="EMBL" id="PZQ18144.1"/>
    </source>
</evidence>
<protein>
    <submittedName>
        <fullName evidence="2">Uncharacterized protein</fullName>
    </submittedName>
</protein>